<dbReference type="HOGENOM" id="CLU_000288_57_18_1"/>
<keyword evidence="1 3" id="KW-0853">WD repeat</keyword>
<feature type="non-terminal residue" evidence="4">
    <location>
        <position position="126"/>
    </location>
</feature>
<feature type="repeat" description="WD" evidence="3">
    <location>
        <begin position="61"/>
        <end position="102"/>
    </location>
</feature>
<evidence type="ECO:0000313" key="4">
    <source>
        <dbReference type="EMBL" id="KIJ07993.1"/>
    </source>
</evidence>
<dbReference type="InterPro" id="IPR001680">
    <property type="entry name" value="WD40_rpt"/>
</dbReference>
<protein>
    <submittedName>
        <fullName evidence="4">Uncharacterized protein</fullName>
    </submittedName>
</protein>
<reference evidence="4 5" key="1">
    <citation type="submission" date="2014-06" db="EMBL/GenBank/DDBJ databases">
        <authorList>
            <consortium name="DOE Joint Genome Institute"/>
            <person name="Kuo A."/>
            <person name="Kohler A."/>
            <person name="Nagy L.G."/>
            <person name="Floudas D."/>
            <person name="Copeland A."/>
            <person name="Barry K.W."/>
            <person name="Cichocki N."/>
            <person name="Veneault-Fourrey C."/>
            <person name="LaButti K."/>
            <person name="Lindquist E.A."/>
            <person name="Lipzen A."/>
            <person name="Lundell T."/>
            <person name="Morin E."/>
            <person name="Murat C."/>
            <person name="Sun H."/>
            <person name="Tunlid A."/>
            <person name="Henrissat B."/>
            <person name="Grigoriev I.V."/>
            <person name="Hibbett D.S."/>
            <person name="Martin F."/>
            <person name="Nordberg H.P."/>
            <person name="Cantor M.N."/>
            <person name="Hua S.X."/>
        </authorList>
    </citation>
    <scope>NUCLEOTIDE SEQUENCE [LARGE SCALE GENOMIC DNA]</scope>
    <source>
        <strain evidence="4 5">ATCC 200175</strain>
    </source>
</reference>
<dbReference type="Proteomes" id="UP000053647">
    <property type="component" value="Unassembled WGS sequence"/>
</dbReference>
<dbReference type="SMART" id="SM00320">
    <property type="entry name" value="WD40"/>
    <property type="match status" value="2"/>
</dbReference>
<dbReference type="OrthoDB" id="2684955at2759"/>
<dbReference type="Pfam" id="PF00400">
    <property type="entry name" value="WD40"/>
    <property type="match status" value="2"/>
</dbReference>
<keyword evidence="5" id="KW-1185">Reference proteome</keyword>
<dbReference type="PANTHER" id="PTHR19879">
    <property type="entry name" value="TRANSCRIPTION INITIATION FACTOR TFIID"/>
    <property type="match status" value="1"/>
</dbReference>
<dbReference type="EMBL" id="KN819728">
    <property type="protein sequence ID" value="KIJ07993.1"/>
    <property type="molecule type" value="Genomic_DNA"/>
</dbReference>
<sequence length="126" mass="14149">MNVETYKCTDLTTKPVMVMSGHEANIWRMAYLTGGKRIVTCSLDKMVRLWDVEKGEQEGTSMVHRGMVYGLAVTRDGKRILSSGDDKRIRVWDVETQKPIEEWAGYYTGELGCISLSPDDRLAASG</sequence>
<dbReference type="PROSITE" id="PS00678">
    <property type="entry name" value="WD_REPEATS_1"/>
    <property type="match status" value="2"/>
</dbReference>
<dbReference type="InterPro" id="IPR019775">
    <property type="entry name" value="WD40_repeat_CS"/>
</dbReference>
<reference evidence="5" key="2">
    <citation type="submission" date="2015-01" db="EMBL/GenBank/DDBJ databases">
        <title>Evolutionary Origins and Diversification of the Mycorrhizal Mutualists.</title>
        <authorList>
            <consortium name="DOE Joint Genome Institute"/>
            <consortium name="Mycorrhizal Genomics Consortium"/>
            <person name="Kohler A."/>
            <person name="Kuo A."/>
            <person name="Nagy L.G."/>
            <person name="Floudas D."/>
            <person name="Copeland A."/>
            <person name="Barry K.W."/>
            <person name="Cichocki N."/>
            <person name="Veneault-Fourrey C."/>
            <person name="LaButti K."/>
            <person name="Lindquist E.A."/>
            <person name="Lipzen A."/>
            <person name="Lundell T."/>
            <person name="Morin E."/>
            <person name="Murat C."/>
            <person name="Riley R."/>
            <person name="Ohm R."/>
            <person name="Sun H."/>
            <person name="Tunlid A."/>
            <person name="Henrissat B."/>
            <person name="Grigoriev I.V."/>
            <person name="Hibbett D.S."/>
            <person name="Martin F."/>
        </authorList>
    </citation>
    <scope>NUCLEOTIDE SEQUENCE [LARGE SCALE GENOMIC DNA]</scope>
    <source>
        <strain evidence="5">ATCC 200175</strain>
    </source>
</reference>
<dbReference type="SUPFAM" id="SSF50978">
    <property type="entry name" value="WD40 repeat-like"/>
    <property type="match status" value="1"/>
</dbReference>
<dbReference type="PROSITE" id="PS50294">
    <property type="entry name" value="WD_REPEATS_REGION"/>
    <property type="match status" value="2"/>
</dbReference>
<dbReference type="InterPro" id="IPR036322">
    <property type="entry name" value="WD40_repeat_dom_sf"/>
</dbReference>
<dbReference type="PANTHER" id="PTHR19879:SF9">
    <property type="entry name" value="TRANSCRIPTION INITIATION FACTOR TFIID SUBUNIT 5"/>
    <property type="match status" value="1"/>
</dbReference>
<proteinExistence type="predicted"/>
<feature type="repeat" description="WD" evidence="3">
    <location>
        <begin position="19"/>
        <end position="60"/>
    </location>
</feature>
<dbReference type="PROSITE" id="PS50082">
    <property type="entry name" value="WD_REPEATS_2"/>
    <property type="match status" value="2"/>
</dbReference>
<dbReference type="InterPro" id="IPR015943">
    <property type="entry name" value="WD40/YVTN_repeat-like_dom_sf"/>
</dbReference>
<evidence type="ECO:0000256" key="3">
    <source>
        <dbReference type="PROSITE-ProRule" id="PRU00221"/>
    </source>
</evidence>
<dbReference type="AlphaFoldDB" id="A0A0C9TA62"/>
<dbReference type="Gene3D" id="2.130.10.10">
    <property type="entry name" value="YVTN repeat-like/Quinoprotein amine dehydrogenase"/>
    <property type="match status" value="1"/>
</dbReference>
<keyword evidence="2" id="KW-0677">Repeat</keyword>
<name>A0A0C9TA62_PAXIN</name>
<evidence type="ECO:0000256" key="1">
    <source>
        <dbReference type="ARBA" id="ARBA00022574"/>
    </source>
</evidence>
<organism evidence="4 5">
    <name type="scientific">Paxillus involutus ATCC 200175</name>
    <dbReference type="NCBI Taxonomy" id="664439"/>
    <lineage>
        <taxon>Eukaryota</taxon>
        <taxon>Fungi</taxon>
        <taxon>Dikarya</taxon>
        <taxon>Basidiomycota</taxon>
        <taxon>Agaricomycotina</taxon>
        <taxon>Agaricomycetes</taxon>
        <taxon>Agaricomycetidae</taxon>
        <taxon>Boletales</taxon>
        <taxon>Paxilineae</taxon>
        <taxon>Paxillaceae</taxon>
        <taxon>Paxillus</taxon>
    </lineage>
</organism>
<evidence type="ECO:0000313" key="5">
    <source>
        <dbReference type="Proteomes" id="UP000053647"/>
    </source>
</evidence>
<evidence type="ECO:0000256" key="2">
    <source>
        <dbReference type="ARBA" id="ARBA00022737"/>
    </source>
</evidence>
<accession>A0A0C9TA62</accession>
<gene>
    <name evidence="4" type="ORF">PAXINDRAFT_89525</name>
</gene>